<reference evidence="2 3" key="1">
    <citation type="journal article" date="2018" name="Evol. Lett.">
        <title>Horizontal gene cluster transfer increased hallucinogenic mushroom diversity.</title>
        <authorList>
            <person name="Reynolds H.T."/>
            <person name="Vijayakumar V."/>
            <person name="Gluck-Thaler E."/>
            <person name="Korotkin H.B."/>
            <person name="Matheny P.B."/>
            <person name="Slot J.C."/>
        </authorList>
    </citation>
    <scope>NUCLEOTIDE SEQUENCE [LARGE SCALE GENOMIC DNA]</scope>
    <source>
        <strain evidence="2 3">SRW20</strain>
    </source>
</reference>
<organism evidence="2 3">
    <name type="scientific">Gymnopilus dilepis</name>
    <dbReference type="NCBI Taxonomy" id="231916"/>
    <lineage>
        <taxon>Eukaryota</taxon>
        <taxon>Fungi</taxon>
        <taxon>Dikarya</taxon>
        <taxon>Basidiomycota</taxon>
        <taxon>Agaricomycotina</taxon>
        <taxon>Agaricomycetes</taxon>
        <taxon>Agaricomycetidae</taxon>
        <taxon>Agaricales</taxon>
        <taxon>Agaricineae</taxon>
        <taxon>Hymenogastraceae</taxon>
        <taxon>Gymnopilus</taxon>
    </lineage>
</organism>
<comment type="caution">
    <text evidence="2">The sequence shown here is derived from an EMBL/GenBank/DDBJ whole genome shotgun (WGS) entry which is preliminary data.</text>
</comment>
<evidence type="ECO:0000313" key="3">
    <source>
        <dbReference type="Proteomes" id="UP000284706"/>
    </source>
</evidence>
<feature type="compositionally biased region" description="Basic residues" evidence="1">
    <location>
        <begin position="175"/>
        <end position="191"/>
    </location>
</feature>
<evidence type="ECO:0000256" key="1">
    <source>
        <dbReference type="SAM" id="MobiDB-lite"/>
    </source>
</evidence>
<keyword evidence="3" id="KW-1185">Reference proteome</keyword>
<evidence type="ECO:0000313" key="2">
    <source>
        <dbReference type="EMBL" id="PPQ85466.1"/>
    </source>
</evidence>
<proteinExistence type="predicted"/>
<dbReference type="EMBL" id="NHYE01004296">
    <property type="protein sequence ID" value="PPQ85466.1"/>
    <property type="molecule type" value="Genomic_DNA"/>
</dbReference>
<feature type="region of interest" description="Disordered" evidence="1">
    <location>
        <begin position="160"/>
        <end position="301"/>
    </location>
</feature>
<sequence length="470" mass="52083">MEQLRAALHSDQSQEKLRQTMIALKAPFSHWMELSDYLMGHLYPFAMALLEQWSDILSSATDAFPPGLCAAYLERLDDYLCSEHALFTDSPTPVSSTKKVSKKHSSKQAVTYKKSQKCNQCLEDDDECCYLKNSKKRRCCQCTTKDTKCVTTKASHLAVTRKRKAMEEAVAPKIRNPKKRRTESRTTRKTKPRPELASTPLLEDNRGPESSRTSDAPTLAPTSHAKRLPSPDLTESPIQEPELQPSWTTLSEPKSPSQSPSEMVDLSIDDSSSIPQSALPEQHASHSSLPVISTTLGSDQNDEYLRDDQSLAPAIPVSLTASPAQHLPSPVLPGLSIHSPSQNLLEAVEAYVALVKEKTSRRRQLLTDLETSTEKLQESASSTWAAISRLVESCRNHDDGGVTDTTGEELKIAVRSLQEYTTATGSAYPTADILSLIQSVQEEWVYIQNTLHAFENRDIRTFSGNSIPES</sequence>
<feature type="compositionally biased region" description="Low complexity" evidence="1">
    <location>
        <begin position="251"/>
        <end position="262"/>
    </location>
</feature>
<feature type="compositionally biased region" description="Polar residues" evidence="1">
    <location>
        <begin position="285"/>
        <end position="299"/>
    </location>
</feature>
<protein>
    <submittedName>
        <fullName evidence="2">Uncharacterized protein</fullName>
    </submittedName>
</protein>
<gene>
    <name evidence="2" type="ORF">CVT26_014767</name>
</gene>
<name>A0A409X3Z5_9AGAR</name>
<dbReference type="AlphaFoldDB" id="A0A409X3Z5"/>
<accession>A0A409X3Z5</accession>
<dbReference type="Proteomes" id="UP000284706">
    <property type="component" value="Unassembled WGS sequence"/>
</dbReference>
<dbReference type="InParanoid" id="A0A409X3Z5"/>